<sequence>MEHQRKQISCNDGYLLGVPRMAPMMRTRLRGSGLSVRSESWIWFGAVRPWASPTQAQLAGSTAGPADRKSNPALEGSLHRKVQAGKQSAGWKAVQAEKSMLESPGWKVQAGKSRLESSRSADGPILSVLCIR</sequence>
<protein>
    <submittedName>
        <fullName evidence="1">Uncharacterized protein</fullName>
    </submittedName>
</protein>
<reference evidence="1 2" key="2">
    <citation type="journal article" date="2022" name="Mol. Ecol. Resour.">
        <title>The genomes of chicory, endive, great burdock and yacon provide insights into Asteraceae paleo-polyploidization history and plant inulin production.</title>
        <authorList>
            <person name="Fan W."/>
            <person name="Wang S."/>
            <person name="Wang H."/>
            <person name="Wang A."/>
            <person name="Jiang F."/>
            <person name="Liu H."/>
            <person name="Zhao H."/>
            <person name="Xu D."/>
            <person name="Zhang Y."/>
        </authorList>
    </citation>
    <scope>NUCLEOTIDE SEQUENCE [LARGE SCALE GENOMIC DNA]</scope>
    <source>
        <strain evidence="2">cv. Punajuju</strain>
        <tissue evidence="1">Leaves</tissue>
    </source>
</reference>
<dbReference type="EMBL" id="CM042015">
    <property type="protein sequence ID" value="KAI3708380.1"/>
    <property type="molecule type" value="Genomic_DNA"/>
</dbReference>
<keyword evidence="2" id="KW-1185">Reference proteome</keyword>
<organism evidence="1 2">
    <name type="scientific">Cichorium intybus</name>
    <name type="common">Chicory</name>
    <dbReference type="NCBI Taxonomy" id="13427"/>
    <lineage>
        <taxon>Eukaryota</taxon>
        <taxon>Viridiplantae</taxon>
        <taxon>Streptophyta</taxon>
        <taxon>Embryophyta</taxon>
        <taxon>Tracheophyta</taxon>
        <taxon>Spermatophyta</taxon>
        <taxon>Magnoliopsida</taxon>
        <taxon>eudicotyledons</taxon>
        <taxon>Gunneridae</taxon>
        <taxon>Pentapetalae</taxon>
        <taxon>asterids</taxon>
        <taxon>campanulids</taxon>
        <taxon>Asterales</taxon>
        <taxon>Asteraceae</taxon>
        <taxon>Cichorioideae</taxon>
        <taxon>Cichorieae</taxon>
        <taxon>Cichoriinae</taxon>
        <taxon>Cichorium</taxon>
    </lineage>
</organism>
<reference evidence="2" key="1">
    <citation type="journal article" date="2022" name="Mol. Ecol. Resour.">
        <title>The genomes of chicory, endive, great burdock and yacon provide insights into Asteraceae palaeo-polyploidization history and plant inulin production.</title>
        <authorList>
            <person name="Fan W."/>
            <person name="Wang S."/>
            <person name="Wang H."/>
            <person name="Wang A."/>
            <person name="Jiang F."/>
            <person name="Liu H."/>
            <person name="Zhao H."/>
            <person name="Xu D."/>
            <person name="Zhang Y."/>
        </authorList>
    </citation>
    <scope>NUCLEOTIDE SEQUENCE [LARGE SCALE GENOMIC DNA]</scope>
    <source>
        <strain evidence="2">cv. Punajuju</strain>
    </source>
</reference>
<evidence type="ECO:0000313" key="2">
    <source>
        <dbReference type="Proteomes" id="UP001055811"/>
    </source>
</evidence>
<evidence type="ECO:0000313" key="1">
    <source>
        <dbReference type="EMBL" id="KAI3708380.1"/>
    </source>
</evidence>
<proteinExistence type="predicted"/>
<comment type="caution">
    <text evidence="1">The sequence shown here is derived from an EMBL/GenBank/DDBJ whole genome shotgun (WGS) entry which is preliminary data.</text>
</comment>
<dbReference type="Proteomes" id="UP001055811">
    <property type="component" value="Linkage Group LG07"/>
</dbReference>
<accession>A0ACB9AEK3</accession>
<name>A0ACB9AEK3_CICIN</name>
<gene>
    <name evidence="1" type="ORF">L2E82_37548</name>
</gene>